<feature type="transmembrane region" description="Helical" evidence="2">
    <location>
        <begin position="742"/>
        <end position="766"/>
    </location>
</feature>
<dbReference type="EMBL" id="CAXITT010000507">
    <property type="protein sequence ID" value="CAL1542802.1"/>
    <property type="molecule type" value="Genomic_DNA"/>
</dbReference>
<dbReference type="InterPro" id="IPR057435">
    <property type="entry name" value="Lips"/>
</dbReference>
<accession>A0AAV2IDP0</accession>
<feature type="compositionally biased region" description="Polar residues" evidence="1">
    <location>
        <begin position="1160"/>
        <end position="1176"/>
    </location>
</feature>
<feature type="region of interest" description="Disordered" evidence="1">
    <location>
        <begin position="1111"/>
        <end position="1136"/>
    </location>
</feature>
<dbReference type="Proteomes" id="UP001497497">
    <property type="component" value="Unassembled WGS sequence"/>
</dbReference>
<dbReference type="AlphaFoldDB" id="A0AAV2IDP0"/>
<name>A0AAV2IDP0_LYMST</name>
<dbReference type="Pfam" id="PF25228">
    <property type="entry name" value="Lips"/>
    <property type="match status" value="1"/>
</dbReference>
<protein>
    <submittedName>
        <fullName evidence="3">Uncharacterized protein</fullName>
    </submittedName>
</protein>
<feature type="transmembrane region" description="Helical" evidence="2">
    <location>
        <begin position="679"/>
        <end position="707"/>
    </location>
</feature>
<comment type="caution">
    <text evidence="3">The sequence shown here is derived from an EMBL/GenBank/DDBJ whole genome shotgun (WGS) entry which is preliminary data.</text>
</comment>
<evidence type="ECO:0000256" key="2">
    <source>
        <dbReference type="SAM" id="Phobius"/>
    </source>
</evidence>
<feature type="compositionally biased region" description="Polar residues" evidence="1">
    <location>
        <begin position="1118"/>
        <end position="1136"/>
    </location>
</feature>
<gene>
    <name evidence="3" type="ORF">GSLYS_00016336001</name>
</gene>
<feature type="region of interest" description="Disordered" evidence="1">
    <location>
        <begin position="1153"/>
        <end position="1188"/>
    </location>
</feature>
<dbReference type="PANTHER" id="PTHR37686:SF1">
    <property type="entry name" value="LD36006P"/>
    <property type="match status" value="1"/>
</dbReference>
<feature type="transmembrane region" description="Helical" evidence="2">
    <location>
        <begin position="565"/>
        <end position="585"/>
    </location>
</feature>
<keyword evidence="2" id="KW-0472">Membrane</keyword>
<dbReference type="PANTHER" id="PTHR37686">
    <property type="entry name" value="LD36006P"/>
    <property type="match status" value="1"/>
</dbReference>
<keyword evidence="2" id="KW-0812">Transmembrane</keyword>
<proteinExistence type="predicted"/>
<evidence type="ECO:0000313" key="3">
    <source>
        <dbReference type="EMBL" id="CAL1542802.1"/>
    </source>
</evidence>
<keyword evidence="4" id="KW-1185">Reference proteome</keyword>
<evidence type="ECO:0000256" key="1">
    <source>
        <dbReference type="SAM" id="MobiDB-lite"/>
    </source>
</evidence>
<reference evidence="3 4" key="1">
    <citation type="submission" date="2024-04" db="EMBL/GenBank/DDBJ databases">
        <authorList>
            <consortium name="Genoscope - CEA"/>
            <person name="William W."/>
        </authorList>
    </citation>
    <scope>NUCLEOTIDE SEQUENCE [LARGE SCALE GENOMIC DNA]</scope>
</reference>
<keyword evidence="2" id="KW-1133">Transmembrane helix</keyword>
<evidence type="ECO:0000313" key="4">
    <source>
        <dbReference type="Proteomes" id="UP001497497"/>
    </source>
</evidence>
<feature type="transmembrane region" description="Helical" evidence="2">
    <location>
        <begin position="652"/>
        <end position="673"/>
    </location>
</feature>
<sequence>MLDIITGKMDKTRETNYLAELGSEPQREALTFPLGTEKLEPQTAEVVQSIKKLAEHLLFHWKTFPIVLPDSITERRAEAMGGKEDYQGVVQFKDLFIAPSFDELEAVATDENGKLKKLREEQLTMIRNTGEFDVPSLNFHGQTHRWRLSKLIQKGTERTRSSLLGDLSRSLYLLIITARNRFCSNFFSMTEAAQGWADGLLNLLDILIGVPSTTPGDLCQKLHEERMRYLVAELDIKPNMKRELNTYCEYIKSQCNQLLANKNKTSDFRPPPIPYCYQTPKGQDIDLRLFNRDLMNNSVGILSNILDRHAKGWHIQMRIKLIRHYQSQGLSNEEISERVSEDIMDHYLRKVFTAISTNAELEVLQPGLGSLLVNQARSVIAMMKTQQNLQQKLDVHKETLMKHLQKTFPVKSLIETWMKEQMQAFEQEFIRQNLWTAHEEAISMCEAEGLEQTVYFLRRDLNFIKERESVLRKELGRVKIPTREYTFYTRIWLPQNWIVRQSQFVGRSEVIPTIIRNIEPAHNNSLDLNTRFSVQKSTERVTSTRYPFWRWWNFIQRTWSNTWNIIYFLGIIIPWCSPVSLRALIWPSAFVPDLEQSQFDGSLYPRMSSSTHTLLSRLRALWANVLESRAKFEAAPDRGFLGKSMTRHFNRLWNFVVKGAVGSSVIVLVFPVLCLTVSSASLIGAVLAPVWVPVATLLVHLFCFLVWDIDNPRSEKNRISILLEAIVWNILLQGILQPLSAFSVGALLCPLASFTVFLAGVFRFCLRNFWDTAMFHVIIKTRGRVPAGDGFVARRIAGPGLASNYFFQIRPEQALAAMEARVEHDELEAWKKQVLTVLEQPQEAYRNFVDQCFKPFSATLTEQGVYLRLCKELSQYTSELNTKVSEREIKLYTGLNPDLQRRIKLPETDLKLTISYSARLLEEFYPEHVIIRTGLTEEQFWEKLDLEFRDWRGFAAKKLKEIFSSTFLVPLEETDNFFQLKVNHVNMKRYTEMLSSANFHDDLDIVVELHTPEGEVNVQSPNLEVAFFDPSQKHSISTMHSLSLKSIGCRGAKGDNFVEFDKLEVALPIPHPAYVAIAIYNRENDTEPIDLNDSSCQRIVRATKEIPYIDLTELGSMEPSNTEPSTPDNATTESVTVTSHLAIQERSFSDDAVSKHCPSFSAQAHTPQSEESSTPFPDSEERDAKTVYYEVEKDTSCVVNVRDDELDIERPSKKK</sequence>
<organism evidence="3 4">
    <name type="scientific">Lymnaea stagnalis</name>
    <name type="common">Great pond snail</name>
    <name type="synonym">Helix stagnalis</name>
    <dbReference type="NCBI Taxonomy" id="6523"/>
    <lineage>
        <taxon>Eukaryota</taxon>
        <taxon>Metazoa</taxon>
        <taxon>Spiralia</taxon>
        <taxon>Lophotrochozoa</taxon>
        <taxon>Mollusca</taxon>
        <taxon>Gastropoda</taxon>
        <taxon>Heterobranchia</taxon>
        <taxon>Euthyneura</taxon>
        <taxon>Panpulmonata</taxon>
        <taxon>Hygrophila</taxon>
        <taxon>Lymnaeoidea</taxon>
        <taxon>Lymnaeidae</taxon>
        <taxon>Lymnaea</taxon>
    </lineage>
</organism>